<dbReference type="GO" id="GO:0072686">
    <property type="term" value="C:mitotic spindle"/>
    <property type="evidence" value="ECO:0007669"/>
    <property type="project" value="InterPro"/>
</dbReference>
<feature type="domain" description="N-end rule aminoacyl transferase C-terminal" evidence="6">
    <location>
        <begin position="196"/>
        <end position="338"/>
    </location>
</feature>
<comment type="similarity">
    <text evidence="1">Belongs to the R-transferase family.</text>
</comment>
<accession>A0A9P3UJT0</accession>
<keyword evidence="3" id="KW-0808">Transferase</keyword>
<dbReference type="GO" id="GO:0005737">
    <property type="term" value="C:cytoplasm"/>
    <property type="evidence" value="ECO:0007669"/>
    <property type="project" value="TreeGrafter"/>
</dbReference>
<evidence type="ECO:0000256" key="1">
    <source>
        <dbReference type="ARBA" id="ARBA00009991"/>
    </source>
</evidence>
<gene>
    <name evidence="7" type="primary">ATE1</name>
    <name evidence="7" type="ORF">LshimejAT787_0105840</name>
</gene>
<dbReference type="GO" id="GO:0042729">
    <property type="term" value="C:DASH complex"/>
    <property type="evidence" value="ECO:0007669"/>
    <property type="project" value="InterPro"/>
</dbReference>
<evidence type="ECO:0000256" key="2">
    <source>
        <dbReference type="ARBA" id="ARBA00012025"/>
    </source>
</evidence>
<feature type="domain" description="N-end aminoacyl transferase N-terminal" evidence="5">
    <location>
        <begin position="54"/>
        <end position="125"/>
    </location>
</feature>
<evidence type="ECO:0000256" key="3">
    <source>
        <dbReference type="ARBA" id="ARBA00022679"/>
    </source>
</evidence>
<evidence type="ECO:0000259" key="6">
    <source>
        <dbReference type="Pfam" id="PF04377"/>
    </source>
</evidence>
<dbReference type="AlphaFoldDB" id="A0A9P3UJT0"/>
<dbReference type="EMBL" id="BRPK01000001">
    <property type="protein sequence ID" value="GLB33700.1"/>
    <property type="molecule type" value="Genomic_DNA"/>
</dbReference>
<proteinExistence type="inferred from homology"/>
<sequence length="444" mass="50960">MENPHAERQAILLERILKNTSKCTEMLHELNHCMEEILRANAYIKTAADLATKYRKNRSEERSSRHTASLSAFRLSCDVYQRMIDRGWRRSGKYCYKPDLKRSCCPQYTIRLDALAFNPSRSQRKLVNRWNRFVIAGEAGEHMNTGPEIAKKMPMKMPPFSLVDSIHTSESGFGEGSATSSHEFEITLEPSSFTEEKYALFEKYQRTVHSDEATPSGFKRFLVDSPLLEEPIPYANVPPSHLPRNYGSYHQLYRLDGQLIAMGVIDILPHCVSSVYFMYDVEWEKFSLGKLSALREIALAREMHDAGAPGMDFLYMGFYIHSCQKMRYKGEYSPSYLADPETYDWFPLPSCLPLLEANRYAVFSHPERSLNGFPDEEEDIAELVPLDEDDLDQILVVSGVRDNKILTRPIKTTTAWDYEEIRDEALACVYALGMDTAKDVLLTF</sequence>
<dbReference type="SUPFAM" id="SSF55729">
    <property type="entry name" value="Acyl-CoA N-acyltransferases (Nat)"/>
    <property type="match status" value="1"/>
</dbReference>
<evidence type="ECO:0000259" key="5">
    <source>
        <dbReference type="Pfam" id="PF04376"/>
    </source>
</evidence>
<dbReference type="PANTHER" id="PTHR21367:SF1">
    <property type="entry name" value="ARGINYL-TRNA--PROTEIN TRANSFERASE 1"/>
    <property type="match status" value="1"/>
</dbReference>
<dbReference type="Proteomes" id="UP001063166">
    <property type="component" value="Unassembled WGS sequence"/>
</dbReference>
<protein>
    <recommendedName>
        <fullName evidence="2">arginyltransferase</fullName>
        <ecNumber evidence="2">2.3.2.8</ecNumber>
    </recommendedName>
</protein>
<reference evidence="7" key="1">
    <citation type="submission" date="2022-07" db="EMBL/GenBank/DDBJ databases">
        <title>The genome of Lyophyllum shimeji provides insight into the initial evolution of ectomycorrhizal fungal genome.</title>
        <authorList>
            <person name="Kobayashi Y."/>
            <person name="Shibata T."/>
            <person name="Hirakawa H."/>
            <person name="Shigenobu S."/>
            <person name="Nishiyama T."/>
            <person name="Yamada A."/>
            <person name="Hasebe M."/>
            <person name="Kawaguchi M."/>
        </authorList>
    </citation>
    <scope>NUCLEOTIDE SEQUENCE</scope>
    <source>
        <strain evidence="7">AT787</strain>
    </source>
</reference>
<keyword evidence="4" id="KW-0012">Acyltransferase</keyword>
<comment type="caution">
    <text evidence="7">The sequence shown here is derived from an EMBL/GenBank/DDBJ whole genome shotgun (WGS) entry which is preliminary data.</text>
</comment>
<dbReference type="InterPro" id="IPR030700">
    <property type="entry name" value="N-end_Aminoacyl_Trfase"/>
</dbReference>
<name>A0A9P3UJT0_LYOSH</name>
<evidence type="ECO:0000313" key="8">
    <source>
        <dbReference type="Proteomes" id="UP001063166"/>
    </source>
</evidence>
<dbReference type="GO" id="GO:0004057">
    <property type="term" value="F:arginyl-tRNA--protein transferase activity"/>
    <property type="evidence" value="ECO:0007669"/>
    <property type="project" value="UniProtKB-EC"/>
</dbReference>
<keyword evidence="8" id="KW-1185">Reference proteome</keyword>
<dbReference type="Pfam" id="PF04377">
    <property type="entry name" value="ATE_C"/>
    <property type="match status" value="1"/>
</dbReference>
<dbReference type="InterPro" id="IPR007471">
    <property type="entry name" value="N-end_Aminoacyl_Trfase_N"/>
</dbReference>
<dbReference type="PANTHER" id="PTHR21367">
    <property type="entry name" value="ARGININE-TRNA-PROTEIN TRANSFERASE 1"/>
    <property type="match status" value="1"/>
</dbReference>
<dbReference type="InterPro" id="IPR007472">
    <property type="entry name" value="N-end_Aminoacyl_Trfase_C"/>
</dbReference>
<evidence type="ECO:0000313" key="7">
    <source>
        <dbReference type="EMBL" id="GLB33700.1"/>
    </source>
</evidence>
<evidence type="ECO:0000256" key="4">
    <source>
        <dbReference type="ARBA" id="ARBA00023315"/>
    </source>
</evidence>
<organism evidence="7 8">
    <name type="scientific">Lyophyllum shimeji</name>
    <name type="common">Hon-shimeji</name>
    <name type="synonym">Tricholoma shimeji</name>
    <dbReference type="NCBI Taxonomy" id="47721"/>
    <lineage>
        <taxon>Eukaryota</taxon>
        <taxon>Fungi</taxon>
        <taxon>Dikarya</taxon>
        <taxon>Basidiomycota</taxon>
        <taxon>Agaricomycotina</taxon>
        <taxon>Agaricomycetes</taxon>
        <taxon>Agaricomycetidae</taxon>
        <taxon>Agaricales</taxon>
        <taxon>Tricholomatineae</taxon>
        <taxon>Lyophyllaceae</taxon>
        <taxon>Lyophyllum</taxon>
    </lineage>
</organism>
<dbReference type="EC" id="2.3.2.8" evidence="2"/>
<dbReference type="InterPro" id="IPR016181">
    <property type="entry name" value="Acyl_CoA_acyltransferase"/>
</dbReference>
<dbReference type="Pfam" id="PF04376">
    <property type="entry name" value="ATE_N"/>
    <property type="match status" value="1"/>
</dbReference>
<dbReference type="GO" id="GO:0008608">
    <property type="term" value="P:attachment of spindle microtubules to kinetochore"/>
    <property type="evidence" value="ECO:0007669"/>
    <property type="project" value="InterPro"/>
</dbReference>
<dbReference type="OrthoDB" id="74183at2759"/>